<dbReference type="OrthoDB" id="19639at2759"/>
<keyword evidence="6" id="KW-0808">Transferase</keyword>
<dbReference type="EC" id="2.5.1.87" evidence="5"/>
<dbReference type="Gene3D" id="3.40.1180.10">
    <property type="entry name" value="Decaprenyl diphosphate synthase-like"/>
    <property type="match status" value="1"/>
</dbReference>
<evidence type="ECO:0000256" key="4">
    <source>
        <dbReference type="ARBA" id="ARBA00005432"/>
    </source>
</evidence>
<evidence type="ECO:0000256" key="13">
    <source>
        <dbReference type="SAM" id="Phobius"/>
    </source>
</evidence>
<evidence type="ECO:0000256" key="2">
    <source>
        <dbReference type="ARBA" id="ARBA00004586"/>
    </source>
</evidence>
<evidence type="ECO:0000256" key="7">
    <source>
        <dbReference type="ARBA" id="ARBA00022692"/>
    </source>
</evidence>
<dbReference type="Proteomes" id="UP000320475">
    <property type="component" value="Unassembled WGS sequence"/>
</dbReference>
<protein>
    <recommendedName>
        <fullName evidence="5">ditrans,polycis-polyprenyl diphosphate synthase [(2E,6E)-farnesyldiphosphate specific]</fullName>
        <ecNumber evidence="5">2.5.1.87</ecNumber>
    </recommendedName>
</protein>
<dbReference type="GO" id="GO:0045547">
    <property type="term" value="F:ditrans,polycis-polyprenyl diphosphate synthase [(2E,6E)-farnesyl diphosphate specific] activity"/>
    <property type="evidence" value="ECO:0007669"/>
    <property type="project" value="UniProtKB-EC"/>
</dbReference>
<dbReference type="VEuPathDB" id="FungiDB:SeMB42_g02571"/>
<keyword evidence="7 13" id="KW-0812">Transmembrane</keyword>
<keyword evidence="11 13" id="KW-0472">Membrane</keyword>
<sequence length="337" mass="36698">MTLSRPPDTTQPVLSTHAYINAILHSIYLLILQILALLHWIHRTTLFHITHLPSTFDSRIALPTACDVARDTAGVARLPAHIAIVYTPRTRRLARHRGARTGAAAADVPEWTRNVARIACWCAAAGIPLLTVYDARGALADAAMQIAAELERVGPRFFAAPSHMPTSYVYRKKGMGDATVRARPAIQVCVSGNPVRHLSAQAEPRVKVNIISATDGRFAIVKAAQSLATAALTRTGNTSSHHACATGVEQCSCQQCRGPTHVTVDSLNAILTGNGLDEPNLVYVLTGMTDPLTLQGFPPWQIRLSEFWHVQGDGQLRYLDFIAGISRYACTRQRFGK</sequence>
<dbReference type="InterPro" id="IPR036424">
    <property type="entry name" value="UPP_synth-like_sf"/>
</dbReference>
<evidence type="ECO:0000256" key="3">
    <source>
        <dbReference type="ARBA" id="ARBA00004922"/>
    </source>
</evidence>
<accession>A0A507DJ51</accession>
<dbReference type="PANTHER" id="PTHR21528">
    <property type="entry name" value="DEHYDRODOLICHYL DIPHOSPHATE SYNTHASE COMPLEX SUBUNIT NUS1"/>
    <property type="match status" value="1"/>
</dbReference>
<comment type="catalytic activity">
    <reaction evidence="12">
        <text>n isopentenyl diphosphate + (2E,6E)-farnesyl diphosphate = a di-trans,poly-cis-polyprenyl diphosphate + n diphosphate</text>
        <dbReference type="Rhea" id="RHEA:53008"/>
        <dbReference type="Rhea" id="RHEA-COMP:19494"/>
        <dbReference type="ChEBI" id="CHEBI:33019"/>
        <dbReference type="ChEBI" id="CHEBI:128769"/>
        <dbReference type="ChEBI" id="CHEBI:136960"/>
        <dbReference type="ChEBI" id="CHEBI:175763"/>
        <dbReference type="EC" id="2.5.1.87"/>
    </reaction>
</comment>
<dbReference type="SUPFAM" id="SSF64005">
    <property type="entry name" value="Undecaprenyl diphosphate synthase"/>
    <property type="match status" value="1"/>
</dbReference>
<comment type="caution">
    <text evidence="14">The sequence shown here is derived from an EMBL/GenBank/DDBJ whole genome shotgun (WGS) entry which is preliminary data.</text>
</comment>
<comment type="pathway">
    <text evidence="3">Protein modification; protein glycosylation.</text>
</comment>
<dbReference type="GO" id="GO:1904423">
    <property type="term" value="C:dehydrodolichyl diphosphate synthase complex"/>
    <property type="evidence" value="ECO:0007669"/>
    <property type="project" value="InterPro"/>
</dbReference>
<evidence type="ECO:0000256" key="9">
    <source>
        <dbReference type="ARBA" id="ARBA00022842"/>
    </source>
</evidence>
<dbReference type="AlphaFoldDB" id="A0A507DJ51"/>
<dbReference type="GO" id="GO:0005789">
    <property type="term" value="C:endoplasmic reticulum membrane"/>
    <property type="evidence" value="ECO:0007669"/>
    <property type="project" value="UniProtKB-SubCell"/>
</dbReference>
<organism evidence="14 15">
    <name type="scientific">Synchytrium endobioticum</name>
    <dbReference type="NCBI Taxonomy" id="286115"/>
    <lineage>
        <taxon>Eukaryota</taxon>
        <taxon>Fungi</taxon>
        <taxon>Fungi incertae sedis</taxon>
        <taxon>Chytridiomycota</taxon>
        <taxon>Chytridiomycota incertae sedis</taxon>
        <taxon>Chytridiomycetes</taxon>
        <taxon>Synchytriales</taxon>
        <taxon>Synchytriaceae</taxon>
        <taxon>Synchytrium</taxon>
    </lineage>
</organism>
<keyword evidence="10 13" id="KW-1133">Transmembrane helix</keyword>
<evidence type="ECO:0000313" key="15">
    <source>
        <dbReference type="Proteomes" id="UP000320475"/>
    </source>
</evidence>
<evidence type="ECO:0000256" key="6">
    <source>
        <dbReference type="ARBA" id="ARBA00022679"/>
    </source>
</evidence>
<dbReference type="InterPro" id="IPR038887">
    <property type="entry name" value="Nus1/NgBR"/>
</dbReference>
<keyword evidence="8" id="KW-0256">Endoplasmic reticulum</keyword>
<evidence type="ECO:0000256" key="8">
    <source>
        <dbReference type="ARBA" id="ARBA00022824"/>
    </source>
</evidence>
<comment type="cofactor">
    <cofactor evidence="1">
        <name>Mg(2+)</name>
        <dbReference type="ChEBI" id="CHEBI:18420"/>
    </cofactor>
</comment>
<evidence type="ECO:0000256" key="10">
    <source>
        <dbReference type="ARBA" id="ARBA00022989"/>
    </source>
</evidence>
<dbReference type="EMBL" id="QEAM01000011">
    <property type="protein sequence ID" value="TPX50900.1"/>
    <property type="molecule type" value="Genomic_DNA"/>
</dbReference>
<dbReference type="UniPathway" id="UPA00378"/>
<reference evidence="14 15" key="1">
    <citation type="journal article" date="2019" name="Sci. Rep.">
        <title>Comparative genomics of chytrid fungi reveal insights into the obligate biotrophic and pathogenic lifestyle of Synchytrium endobioticum.</title>
        <authorList>
            <person name="van de Vossenberg B.T.L.H."/>
            <person name="Warris S."/>
            <person name="Nguyen H.D.T."/>
            <person name="van Gent-Pelzer M.P.E."/>
            <person name="Joly D.L."/>
            <person name="van de Geest H.C."/>
            <person name="Bonants P.J.M."/>
            <person name="Smith D.S."/>
            <person name="Levesque C.A."/>
            <person name="van der Lee T.A.J."/>
        </authorList>
    </citation>
    <scope>NUCLEOTIDE SEQUENCE [LARGE SCALE GENOMIC DNA]</scope>
    <source>
        <strain evidence="14 15">LEV6574</strain>
    </source>
</reference>
<comment type="similarity">
    <text evidence="4">Belongs to the UPP synthase family.</text>
</comment>
<evidence type="ECO:0000256" key="11">
    <source>
        <dbReference type="ARBA" id="ARBA00023136"/>
    </source>
</evidence>
<name>A0A507DJ51_9FUNG</name>
<evidence type="ECO:0000256" key="1">
    <source>
        <dbReference type="ARBA" id="ARBA00001946"/>
    </source>
</evidence>
<gene>
    <name evidence="14" type="ORF">SeLEV6574_g00624</name>
</gene>
<keyword evidence="9" id="KW-0460">Magnesium</keyword>
<feature type="transmembrane region" description="Helical" evidence="13">
    <location>
        <begin position="20"/>
        <end position="41"/>
    </location>
</feature>
<comment type="subcellular location">
    <subcellularLocation>
        <location evidence="2">Endoplasmic reticulum membrane</location>
    </subcellularLocation>
</comment>
<evidence type="ECO:0000256" key="12">
    <source>
        <dbReference type="ARBA" id="ARBA00047353"/>
    </source>
</evidence>
<dbReference type="PANTHER" id="PTHR21528:SF0">
    <property type="entry name" value="DEHYDRODOLICHYL DIPHOSPHATE SYNTHASE COMPLEX SUBUNIT NUS1"/>
    <property type="match status" value="1"/>
</dbReference>
<proteinExistence type="inferred from homology"/>
<evidence type="ECO:0000313" key="14">
    <source>
        <dbReference type="EMBL" id="TPX50900.1"/>
    </source>
</evidence>
<evidence type="ECO:0000256" key="5">
    <source>
        <dbReference type="ARBA" id="ARBA00012596"/>
    </source>
</evidence>